<protein>
    <submittedName>
        <fullName evidence="2">Uncharacterized protein</fullName>
    </submittedName>
</protein>
<evidence type="ECO:0000256" key="1">
    <source>
        <dbReference type="SAM" id="MobiDB-lite"/>
    </source>
</evidence>
<feature type="region of interest" description="Disordered" evidence="1">
    <location>
        <begin position="195"/>
        <end position="235"/>
    </location>
</feature>
<reference evidence="2" key="1">
    <citation type="journal article" date="2020" name="Stud. Mycol.">
        <title>101 Dothideomycetes genomes: a test case for predicting lifestyles and emergence of pathogens.</title>
        <authorList>
            <person name="Haridas S."/>
            <person name="Albert R."/>
            <person name="Binder M."/>
            <person name="Bloem J."/>
            <person name="Labutti K."/>
            <person name="Salamov A."/>
            <person name="Andreopoulos B."/>
            <person name="Baker S."/>
            <person name="Barry K."/>
            <person name="Bills G."/>
            <person name="Bluhm B."/>
            <person name="Cannon C."/>
            <person name="Castanera R."/>
            <person name="Culley D."/>
            <person name="Daum C."/>
            <person name="Ezra D."/>
            <person name="Gonzalez J."/>
            <person name="Henrissat B."/>
            <person name="Kuo A."/>
            <person name="Liang C."/>
            <person name="Lipzen A."/>
            <person name="Lutzoni F."/>
            <person name="Magnuson J."/>
            <person name="Mondo S."/>
            <person name="Nolan M."/>
            <person name="Ohm R."/>
            <person name="Pangilinan J."/>
            <person name="Park H.-J."/>
            <person name="Ramirez L."/>
            <person name="Alfaro M."/>
            <person name="Sun H."/>
            <person name="Tritt A."/>
            <person name="Yoshinaga Y."/>
            <person name="Zwiers L.-H."/>
            <person name="Turgeon B."/>
            <person name="Goodwin S."/>
            <person name="Spatafora J."/>
            <person name="Crous P."/>
            <person name="Grigoriev I."/>
        </authorList>
    </citation>
    <scope>NUCLEOTIDE SEQUENCE</scope>
    <source>
        <strain evidence="2">CBS 175.79</strain>
    </source>
</reference>
<dbReference type="GeneID" id="54279423"/>
<accession>A0A6A5XNZ8</accession>
<gene>
    <name evidence="2" type="ORF">BU24DRAFT_217910</name>
</gene>
<evidence type="ECO:0000313" key="3">
    <source>
        <dbReference type="Proteomes" id="UP000799778"/>
    </source>
</evidence>
<proteinExistence type="predicted"/>
<dbReference type="RefSeq" id="XP_033382968.1">
    <property type="nucleotide sequence ID" value="XM_033522026.1"/>
</dbReference>
<evidence type="ECO:0000313" key="2">
    <source>
        <dbReference type="EMBL" id="KAF2014629.1"/>
    </source>
</evidence>
<name>A0A6A5XNZ8_9PLEO</name>
<sequence length="284" mass="31203">MVGGEVGEIARHTSRGVSGTEWRKTWGWGRGEACHGVLMGHCLCCTRFVGEIVDGCGLGAWCVVGGKCCVTELNVRSTMVQVEHRKDIYISLQNTTRSLNPSSRLSTCKVNVTYAISILHLLYPRTAPHLPLFQTQPHIYPFQSINSNISSTLTSTPCGVPHPLSPLLTPQSIGHNPTSQAEMLTRGLMWSGVHDMPSPRKSMSMSTTPLNQPPKKQPSKKPKTPQTPAEHPRDFLTKKAWTLLGRCLTVRFRSYAPHAGEMGKCLCVLVQLLCGVCGMLEWEG</sequence>
<feature type="compositionally biased region" description="Polar residues" evidence="1">
    <location>
        <begin position="201"/>
        <end position="210"/>
    </location>
</feature>
<keyword evidence="3" id="KW-1185">Reference proteome</keyword>
<dbReference type="EMBL" id="ML978070">
    <property type="protein sequence ID" value="KAF2014629.1"/>
    <property type="molecule type" value="Genomic_DNA"/>
</dbReference>
<dbReference type="AlphaFoldDB" id="A0A6A5XNZ8"/>
<organism evidence="2 3">
    <name type="scientific">Aaosphaeria arxii CBS 175.79</name>
    <dbReference type="NCBI Taxonomy" id="1450172"/>
    <lineage>
        <taxon>Eukaryota</taxon>
        <taxon>Fungi</taxon>
        <taxon>Dikarya</taxon>
        <taxon>Ascomycota</taxon>
        <taxon>Pezizomycotina</taxon>
        <taxon>Dothideomycetes</taxon>
        <taxon>Pleosporomycetidae</taxon>
        <taxon>Pleosporales</taxon>
        <taxon>Pleosporales incertae sedis</taxon>
        <taxon>Aaosphaeria</taxon>
    </lineage>
</organism>
<dbReference type="Proteomes" id="UP000799778">
    <property type="component" value="Unassembled WGS sequence"/>
</dbReference>